<dbReference type="EMBL" id="WEIV01004024">
    <property type="protein sequence ID" value="NWI50264.1"/>
    <property type="molecule type" value="Genomic_DNA"/>
</dbReference>
<feature type="transmembrane region" description="Helical" evidence="8">
    <location>
        <begin position="291"/>
        <end position="313"/>
    </location>
</feature>
<dbReference type="GO" id="GO:0005886">
    <property type="term" value="C:plasma membrane"/>
    <property type="evidence" value="ECO:0007669"/>
    <property type="project" value="UniProtKB-ARBA"/>
</dbReference>
<feature type="transmembrane region" description="Helical" evidence="8">
    <location>
        <begin position="59"/>
        <end position="80"/>
    </location>
</feature>
<feature type="transmembrane region" description="Helical" evidence="8">
    <location>
        <begin position="20"/>
        <end position="47"/>
    </location>
</feature>
<feature type="non-terminal residue" evidence="9">
    <location>
        <position position="578"/>
    </location>
</feature>
<dbReference type="AlphaFoldDB" id="A0A851C1G8"/>
<dbReference type="GO" id="GO:0022857">
    <property type="term" value="F:transmembrane transporter activity"/>
    <property type="evidence" value="ECO:0007669"/>
    <property type="project" value="InterPro"/>
</dbReference>
<keyword evidence="5 8" id="KW-1133">Transmembrane helix</keyword>
<feature type="transmembrane region" description="Helical" evidence="8">
    <location>
        <begin position="229"/>
        <end position="252"/>
    </location>
</feature>
<feature type="transmembrane region" description="Helical" evidence="8">
    <location>
        <begin position="190"/>
        <end position="208"/>
    </location>
</feature>
<keyword evidence="6 8" id="KW-0472">Membrane</keyword>
<proteinExistence type="inferred from homology"/>
<dbReference type="InterPro" id="IPR006042">
    <property type="entry name" value="Xan_ur_permease"/>
</dbReference>
<comment type="caution">
    <text evidence="9">The sequence shown here is derived from an EMBL/GenBank/DDBJ whole genome shotgun (WGS) entry which is preliminary data.</text>
</comment>
<evidence type="ECO:0000256" key="7">
    <source>
        <dbReference type="SAM" id="MobiDB-lite"/>
    </source>
</evidence>
<dbReference type="Proteomes" id="UP000642973">
    <property type="component" value="Unassembled WGS sequence"/>
</dbReference>
<organism evidence="9 10">
    <name type="scientific">Calyptomena viridis</name>
    <name type="common">Lesser green broadbill</name>
    <dbReference type="NCBI Taxonomy" id="135972"/>
    <lineage>
        <taxon>Eukaryota</taxon>
        <taxon>Metazoa</taxon>
        <taxon>Chordata</taxon>
        <taxon>Craniata</taxon>
        <taxon>Vertebrata</taxon>
        <taxon>Euteleostomi</taxon>
        <taxon>Archelosauria</taxon>
        <taxon>Archosauria</taxon>
        <taxon>Dinosauria</taxon>
        <taxon>Saurischia</taxon>
        <taxon>Theropoda</taxon>
        <taxon>Coelurosauria</taxon>
        <taxon>Aves</taxon>
        <taxon>Neognathae</taxon>
        <taxon>Neoaves</taxon>
        <taxon>Telluraves</taxon>
        <taxon>Australaves</taxon>
        <taxon>Passeriformes</taxon>
        <taxon>Eurylaimidae</taxon>
        <taxon>Calyptomena</taxon>
    </lineage>
</organism>
<evidence type="ECO:0000256" key="6">
    <source>
        <dbReference type="ARBA" id="ARBA00023136"/>
    </source>
</evidence>
<keyword evidence="4 8" id="KW-0812">Transmembrane</keyword>
<protein>
    <submittedName>
        <fullName evidence="9">S23A1 protein</fullName>
    </submittedName>
</protein>
<keyword evidence="3" id="KW-0813">Transport</keyword>
<accession>A0A851C1G8</accession>
<feature type="non-terminal residue" evidence="9">
    <location>
        <position position="1"/>
    </location>
</feature>
<feature type="transmembrane region" description="Helical" evidence="8">
    <location>
        <begin position="379"/>
        <end position="401"/>
    </location>
</feature>
<feature type="transmembrane region" description="Helical" evidence="8">
    <location>
        <begin position="407"/>
        <end position="426"/>
    </location>
</feature>
<evidence type="ECO:0000256" key="3">
    <source>
        <dbReference type="ARBA" id="ARBA00022448"/>
    </source>
</evidence>
<evidence type="ECO:0000256" key="4">
    <source>
        <dbReference type="ARBA" id="ARBA00022692"/>
    </source>
</evidence>
<name>A0A851C1G8_CALVR</name>
<feature type="transmembrane region" description="Helical" evidence="8">
    <location>
        <begin position="438"/>
        <end position="455"/>
    </location>
</feature>
<comment type="similarity">
    <text evidence="2">Belongs to the nucleobase:cation symporter-2 (NCS2) (TC 2.A.40) family.</text>
</comment>
<evidence type="ECO:0000256" key="1">
    <source>
        <dbReference type="ARBA" id="ARBA00004141"/>
    </source>
</evidence>
<evidence type="ECO:0000256" key="2">
    <source>
        <dbReference type="ARBA" id="ARBA00008821"/>
    </source>
</evidence>
<comment type="subcellular location">
    <subcellularLocation>
        <location evidence="1">Membrane</location>
        <topology evidence="1">Multi-pass membrane protein</topology>
    </subcellularLocation>
</comment>
<feature type="transmembrane region" description="Helical" evidence="8">
    <location>
        <begin position="139"/>
        <end position="163"/>
    </location>
</feature>
<gene>
    <name evidence="9" type="primary">Slc23a1_0</name>
    <name evidence="9" type="ORF">CALVIR_R04857</name>
</gene>
<feature type="transmembrane region" description="Helical" evidence="8">
    <location>
        <begin position="471"/>
        <end position="491"/>
    </location>
</feature>
<dbReference type="InterPro" id="IPR006043">
    <property type="entry name" value="NCS2"/>
</dbReference>
<evidence type="ECO:0000256" key="8">
    <source>
        <dbReference type="SAM" id="Phobius"/>
    </source>
</evidence>
<reference evidence="9" key="1">
    <citation type="submission" date="2019-10" db="EMBL/GenBank/DDBJ databases">
        <title>Bird 10,000 Genomes (B10K) Project - Family phase.</title>
        <authorList>
            <person name="Zhang G."/>
        </authorList>
    </citation>
    <scope>NUCLEOTIDE SEQUENCE</scope>
    <source>
        <strain evidence="9">B10K-DU-002-55</strain>
        <tissue evidence="9">Muscle</tissue>
    </source>
</reference>
<evidence type="ECO:0000313" key="10">
    <source>
        <dbReference type="Proteomes" id="UP000642973"/>
    </source>
</evidence>
<keyword evidence="10" id="KW-1185">Reference proteome</keyword>
<evidence type="ECO:0000256" key="5">
    <source>
        <dbReference type="ARBA" id="ARBA00022989"/>
    </source>
</evidence>
<evidence type="ECO:0000313" key="9">
    <source>
        <dbReference type="EMBL" id="NWI50264.1"/>
    </source>
</evidence>
<dbReference type="PANTHER" id="PTHR11119">
    <property type="entry name" value="XANTHINE-URACIL / VITAMIN C PERMEASE FAMILY MEMBER"/>
    <property type="match status" value="1"/>
</dbReference>
<feature type="region of interest" description="Disordered" evidence="7">
    <location>
        <begin position="559"/>
        <end position="578"/>
    </location>
</feature>
<sequence length="578" mass="62477">GTRPPQPEMDMLYKIEDVPPWYLCILLGFQHYLTCFSGTIAVPFLLAESMCVGKDQLTVSYLIGTIFTCVGITTLIQTTVGIRLPLFQASALAFLVPAKSILALEKWRCPPEEEIYGNWSLPLNTSHIWQPRMREIQGAIMVSSLVEVVIGLLGLPGALLSYIGPLTVTPTVSLIGLSVFQSASERAGSHWGIAVLTIFLIVLFAQYLRQVPICLPGYRRGHGFVLLRVQIFRMFPIILAIMVVWLFCYVFTLTGVFPSQPEEYGYKARTDARGEILSVAPWFRVPYPCQWGLPTVTSAAVLGMFSATLAGIIESIGDYYSCARLAGAPPPPVHAINRGIFTEGISCILAGLLGTGNGSTSSSPNIGVLGITKVGSRRVIQYGAGIMLVLGTVGKFTALFASLPDPVLGGMFCTLFGMITAVGLSNLQFVDMNSSRNLFVLGFAMFFGLTLPNYLDSNPGAINTGVSELDQILTVLLTTEMFVGGTIAFILDNTIPGTQEERGLVRWKAGAHSDSTSDASLRSYDFPFGMSAVRRVRWFRHVPVCPVFTGFRARARGGGAAATDGQEGTDGDSVCTKV</sequence>
<dbReference type="Pfam" id="PF00860">
    <property type="entry name" value="Xan_ur_permease"/>
    <property type="match status" value="1"/>
</dbReference>
<dbReference type="PROSITE" id="PS01116">
    <property type="entry name" value="XANTH_URACIL_PERMASE"/>
    <property type="match status" value="1"/>
</dbReference>